<evidence type="ECO:0000256" key="1">
    <source>
        <dbReference type="ARBA" id="ARBA00022737"/>
    </source>
</evidence>
<dbReference type="Pfam" id="PF25053">
    <property type="entry name" value="DUF7791"/>
    <property type="match status" value="1"/>
</dbReference>
<evidence type="ECO:0000256" key="2">
    <source>
        <dbReference type="SAM" id="MobiDB-lite"/>
    </source>
</evidence>
<evidence type="ECO:0000259" key="4">
    <source>
        <dbReference type="Pfam" id="PF25053"/>
    </source>
</evidence>
<feature type="region of interest" description="Disordered" evidence="2">
    <location>
        <begin position="1047"/>
        <end position="1080"/>
    </location>
</feature>
<feature type="domain" description="DUF7791" evidence="4">
    <location>
        <begin position="543"/>
        <end position="667"/>
    </location>
</feature>
<evidence type="ECO:0000259" key="3">
    <source>
        <dbReference type="Pfam" id="PF24883"/>
    </source>
</evidence>
<dbReference type="PANTHER" id="PTHR10039:SF5">
    <property type="entry name" value="NACHT DOMAIN-CONTAINING PROTEIN"/>
    <property type="match status" value="1"/>
</dbReference>
<gene>
    <name evidence="5" type="ORF">B0T14DRAFT_526527</name>
</gene>
<dbReference type="AlphaFoldDB" id="A0AA39WDV0"/>
<dbReference type="InterPro" id="IPR056693">
    <property type="entry name" value="DUF7791"/>
</dbReference>
<name>A0AA39WDV0_9PEZI</name>
<keyword evidence="1" id="KW-0677">Repeat</keyword>
<evidence type="ECO:0008006" key="7">
    <source>
        <dbReference type="Google" id="ProtNLM"/>
    </source>
</evidence>
<proteinExistence type="predicted"/>
<organism evidence="5 6">
    <name type="scientific">Immersiella caudata</name>
    <dbReference type="NCBI Taxonomy" id="314043"/>
    <lineage>
        <taxon>Eukaryota</taxon>
        <taxon>Fungi</taxon>
        <taxon>Dikarya</taxon>
        <taxon>Ascomycota</taxon>
        <taxon>Pezizomycotina</taxon>
        <taxon>Sordariomycetes</taxon>
        <taxon>Sordariomycetidae</taxon>
        <taxon>Sordariales</taxon>
        <taxon>Lasiosphaeriaceae</taxon>
        <taxon>Immersiella</taxon>
    </lineage>
</organism>
<dbReference type="EMBL" id="JAULSU010000006">
    <property type="protein sequence ID" value="KAK0613586.1"/>
    <property type="molecule type" value="Genomic_DNA"/>
</dbReference>
<dbReference type="InterPro" id="IPR056884">
    <property type="entry name" value="NPHP3-like_N"/>
</dbReference>
<dbReference type="SUPFAM" id="SSF52540">
    <property type="entry name" value="P-loop containing nucleoside triphosphate hydrolases"/>
    <property type="match status" value="1"/>
</dbReference>
<evidence type="ECO:0000313" key="6">
    <source>
        <dbReference type="Proteomes" id="UP001175000"/>
    </source>
</evidence>
<sequence>MESIAALGIAAAAVQFVSFAADLVSNAVKIHAAADGCPPDTLSLATVYTRLSELSANLEQGTQHNGFPDQDIVALKQISHACNDDCKHLLAIVDQLKLPSNPGKSRRWGSFKLALKSLLKTREIAELEKRLHHSQTTLILLICKMAAQWHTSCEQQMTQLWRETSRLGIEHSKQLHNIERSLAQLSQTKSMAATTPIPQVMEIVDRMSNLSLSMNTAAIDQAILKSLRFDLRLERQTSISEPHSKTMKWVYEPPDYDEIPIAAGPSRLRDWLRGTGGLFWISGRVGSGKSTLMRYLMEEGQTKTLLSKWAHPKRCILASHFFWAAGTSMQKSQLGLLQTLVYDIFRQCPELIESACDRHSRQEPPQHLSHIPWSVKELTNILQHISKHQTLSVKFCFFIDGLDEYCGDHLEMCEALTELSMSPHIKLCVSSRPWNVFTKCFGADLSRKLYIHELTKGDVRRFAHSRLMEHRKWQSVANMRKEQEWFITEITERAHGVFLWVFLVTKMLRDGLTESDSIADLRKRLESFPDELEAVFRHMLKTVDPFYHDKMATSLIIASEAKQPLEAAIFDFHDREYEDENYVFQLGSFSQSELSDIRENVSRRLNARCRGLLEVDKQSGVVNYLHRTVTDFLRTREMAEFLSSKAPPNFDASLCLLKAHAALVKTSIRIPNDSKKGYVTGILNDIFSYGAATASLTATSKNTVVYDIFDDLESCFEIYDSEPPRPFEVDLHLTSDTRPRGARDYRFPKEEFSAKLLFQKQLFEAKCVPYIRKRIQSNRDYLAEFDVDPLLFAIGNTEPNYGKLPKFIWRRGFMDLLRCLLENGHNPNQVWRAPFFVEWGLKLQIPKPPWPHIITAIIPQTPQRRTEAEFTTEGCLLFALESGVIKEFLQHGANPNIAVYRLYALETITDRPPFSTPWIDFLLSIDLLPNNTRYQRAYLETLDAFIQNGAEFTLTANRELVNGNVVGLDSSSLRRLFSRMAQSSLAPDWDERQAGFFADVTEKLIIHSGRAGWPWSEYLGLVKGIRAFPPEAIEKLELMARKISSPDLENEDTDVTSDGNNWKRRLRPKDLGTSIRKKRC</sequence>
<dbReference type="PANTHER" id="PTHR10039">
    <property type="entry name" value="AMELOGENIN"/>
    <property type="match status" value="1"/>
</dbReference>
<keyword evidence="6" id="KW-1185">Reference proteome</keyword>
<dbReference type="Gene3D" id="3.40.50.300">
    <property type="entry name" value="P-loop containing nucleotide triphosphate hydrolases"/>
    <property type="match status" value="1"/>
</dbReference>
<feature type="domain" description="Nephrocystin 3-like N-terminal" evidence="3">
    <location>
        <begin position="268"/>
        <end position="432"/>
    </location>
</feature>
<accession>A0AA39WDV0</accession>
<dbReference type="Proteomes" id="UP001175000">
    <property type="component" value="Unassembled WGS sequence"/>
</dbReference>
<dbReference type="InterPro" id="IPR027417">
    <property type="entry name" value="P-loop_NTPase"/>
</dbReference>
<evidence type="ECO:0000313" key="5">
    <source>
        <dbReference type="EMBL" id="KAK0613586.1"/>
    </source>
</evidence>
<dbReference type="Pfam" id="PF24883">
    <property type="entry name" value="NPHP3_N"/>
    <property type="match status" value="1"/>
</dbReference>
<reference evidence="5" key="1">
    <citation type="submission" date="2023-06" db="EMBL/GenBank/DDBJ databases">
        <title>Genome-scale phylogeny and comparative genomics of the fungal order Sordariales.</title>
        <authorList>
            <consortium name="Lawrence Berkeley National Laboratory"/>
            <person name="Hensen N."/>
            <person name="Bonometti L."/>
            <person name="Westerberg I."/>
            <person name="Brannstrom I.O."/>
            <person name="Guillou S."/>
            <person name="Cros-Aarteil S."/>
            <person name="Calhoun S."/>
            <person name="Haridas S."/>
            <person name="Kuo A."/>
            <person name="Mondo S."/>
            <person name="Pangilinan J."/>
            <person name="Riley R."/>
            <person name="Labutti K."/>
            <person name="Andreopoulos B."/>
            <person name="Lipzen A."/>
            <person name="Chen C."/>
            <person name="Yanf M."/>
            <person name="Daum C."/>
            <person name="Ng V."/>
            <person name="Clum A."/>
            <person name="Steindorff A."/>
            <person name="Ohm R."/>
            <person name="Martin F."/>
            <person name="Silar P."/>
            <person name="Natvig D."/>
            <person name="Lalanne C."/>
            <person name="Gautier V."/>
            <person name="Ament-Velasquez S.L."/>
            <person name="Kruys A."/>
            <person name="Hutchinson M.I."/>
            <person name="Powell A.J."/>
            <person name="Barry K."/>
            <person name="Miller A.N."/>
            <person name="Grigoriev I.V."/>
            <person name="Debuchy R."/>
            <person name="Gladieux P."/>
            <person name="Thoren M.H."/>
            <person name="Johannesson H."/>
        </authorList>
    </citation>
    <scope>NUCLEOTIDE SEQUENCE</scope>
    <source>
        <strain evidence="5">CBS 606.72</strain>
    </source>
</reference>
<protein>
    <recommendedName>
        <fullName evidence="7">NACHT domain-containing protein</fullName>
    </recommendedName>
</protein>
<comment type="caution">
    <text evidence="5">The sequence shown here is derived from an EMBL/GenBank/DDBJ whole genome shotgun (WGS) entry which is preliminary data.</text>
</comment>